<keyword evidence="3 8" id="KW-0540">Nuclease</keyword>
<comment type="caution">
    <text evidence="9">The sequence shown here is derived from an EMBL/GenBank/DDBJ whole genome shotgun (WGS) entry which is preliminary data.</text>
</comment>
<reference evidence="10" key="1">
    <citation type="submission" date="2023-07" db="EMBL/GenBank/DDBJ databases">
        <title>30 novel species of actinomycetes from the DSMZ collection.</title>
        <authorList>
            <person name="Nouioui I."/>
        </authorList>
    </citation>
    <scope>NUCLEOTIDE SEQUENCE [LARGE SCALE GENOMIC DNA]</scope>
    <source>
        <strain evidence="10">DSM 41640</strain>
    </source>
</reference>
<dbReference type="RefSeq" id="WP_311713294.1">
    <property type="nucleotide sequence ID" value="NZ_JAVREZ010000002.1"/>
</dbReference>
<dbReference type="EC" id="3.1.-.-" evidence="8"/>
<dbReference type="SUPFAM" id="SSF88723">
    <property type="entry name" value="PIN domain-like"/>
    <property type="match status" value="1"/>
</dbReference>
<dbReference type="Proteomes" id="UP001183824">
    <property type="component" value="Unassembled WGS sequence"/>
</dbReference>
<comment type="similarity">
    <text evidence="7 8">Belongs to the PINc/VapC protein family.</text>
</comment>
<dbReference type="InterPro" id="IPR022907">
    <property type="entry name" value="VapC_family"/>
</dbReference>
<dbReference type="InterPro" id="IPR050556">
    <property type="entry name" value="Type_II_TA_system_RNase"/>
</dbReference>
<comment type="cofactor">
    <cofactor evidence="1 8">
        <name>Mg(2+)</name>
        <dbReference type="ChEBI" id="CHEBI:18420"/>
    </cofactor>
</comment>
<feature type="binding site" evidence="8">
    <location>
        <position position="65"/>
    </location>
    <ligand>
        <name>Mg(2+)</name>
        <dbReference type="ChEBI" id="CHEBI:18420"/>
    </ligand>
</feature>
<name>A0ABU2V320_9ACTN</name>
<keyword evidence="6 8" id="KW-0460">Magnesium</keyword>
<feature type="binding site" evidence="8">
    <location>
        <position position="6"/>
    </location>
    <ligand>
        <name>Mg(2+)</name>
        <dbReference type="ChEBI" id="CHEBI:18420"/>
    </ligand>
</feature>
<evidence type="ECO:0000256" key="1">
    <source>
        <dbReference type="ARBA" id="ARBA00001946"/>
    </source>
</evidence>
<dbReference type="EMBL" id="JAVREZ010000002">
    <property type="protein sequence ID" value="MDT0479959.1"/>
    <property type="molecule type" value="Genomic_DNA"/>
</dbReference>
<keyword evidence="10" id="KW-1185">Reference proteome</keyword>
<dbReference type="InterPro" id="IPR029060">
    <property type="entry name" value="PIN-like_dom_sf"/>
</dbReference>
<sequence length="105" mass="11766">MIYLLDTSGLVRLLRDPKLQSAWYDAIDAGAIASCYVQRAEFRYSARNRREYDEIAEMFSDLYPDAAVAATAAHHGLVVLHDDADYGTVARHASDLTEHNVHDIV</sequence>
<evidence type="ECO:0000256" key="5">
    <source>
        <dbReference type="ARBA" id="ARBA00022801"/>
    </source>
</evidence>
<evidence type="ECO:0000256" key="7">
    <source>
        <dbReference type="ARBA" id="ARBA00038093"/>
    </source>
</evidence>
<gene>
    <name evidence="8" type="primary">vapC</name>
    <name evidence="9" type="ORF">RNB18_07210</name>
</gene>
<organism evidence="9 10">
    <name type="scientific">Streptomyces doebereineriae</name>
    <dbReference type="NCBI Taxonomy" id="3075528"/>
    <lineage>
        <taxon>Bacteria</taxon>
        <taxon>Bacillati</taxon>
        <taxon>Actinomycetota</taxon>
        <taxon>Actinomycetes</taxon>
        <taxon>Kitasatosporales</taxon>
        <taxon>Streptomycetaceae</taxon>
        <taxon>Streptomyces</taxon>
    </lineage>
</organism>
<evidence type="ECO:0000256" key="8">
    <source>
        <dbReference type="HAMAP-Rule" id="MF_00265"/>
    </source>
</evidence>
<accession>A0ABU2V320</accession>
<comment type="function">
    <text evidence="8">Toxic component of a toxin-antitoxin (TA) system. An RNase.</text>
</comment>
<evidence type="ECO:0000256" key="3">
    <source>
        <dbReference type="ARBA" id="ARBA00022722"/>
    </source>
</evidence>
<dbReference type="HAMAP" id="MF_00265">
    <property type="entry name" value="VapC_Nob1"/>
    <property type="match status" value="1"/>
</dbReference>
<evidence type="ECO:0000313" key="9">
    <source>
        <dbReference type="EMBL" id="MDT0479959.1"/>
    </source>
</evidence>
<evidence type="ECO:0000313" key="10">
    <source>
        <dbReference type="Proteomes" id="UP001183824"/>
    </source>
</evidence>
<proteinExistence type="inferred from homology"/>
<keyword evidence="5 8" id="KW-0378">Hydrolase</keyword>
<keyword evidence="4 8" id="KW-0479">Metal-binding</keyword>
<evidence type="ECO:0000256" key="4">
    <source>
        <dbReference type="ARBA" id="ARBA00022723"/>
    </source>
</evidence>
<evidence type="ECO:0000256" key="6">
    <source>
        <dbReference type="ARBA" id="ARBA00022842"/>
    </source>
</evidence>
<dbReference type="Gene3D" id="3.40.50.1010">
    <property type="entry name" value="5'-nuclease"/>
    <property type="match status" value="2"/>
</dbReference>
<evidence type="ECO:0000256" key="2">
    <source>
        <dbReference type="ARBA" id="ARBA00022649"/>
    </source>
</evidence>
<keyword evidence="2 8" id="KW-1277">Toxin-antitoxin system</keyword>
<keyword evidence="8" id="KW-0800">Toxin</keyword>
<dbReference type="PANTHER" id="PTHR33653">
    <property type="entry name" value="RIBONUCLEASE VAPC2"/>
    <property type="match status" value="1"/>
</dbReference>
<dbReference type="PANTHER" id="PTHR33653:SF1">
    <property type="entry name" value="RIBONUCLEASE VAPC2"/>
    <property type="match status" value="1"/>
</dbReference>
<protein>
    <recommendedName>
        <fullName evidence="8">Ribonuclease VapC</fullName>
        <shortName evidence="8">RNase VapC</shortName>
        <ecNumber evidence="8">3.1.-.-</ecNumber>
    </recommendedName>
    <alternativeName>
        <fullName evidence="8">Toxin VapC</fullName>
    </alternativeName>
</protein>